<accession>A0A7H8R7P8</accession>
<evidence type="ECO:0000259" key="7">
    <source>
        <dbReference type="Pfam" id="PF00319"/>
    </source>
</evidence>
<feature type="region of interest" description="Disordered" evidence="6">
    <location>
        <begin position="85"/>
        <end position="154"/>
    </location>
</feature>
<evidence type="ECO:0000256" key="6">
    <source>
        <dbReference type="SAM" id="MobiDB-lite"/>
    </source>
</evidence>
<dbReference type="EMBL" id="CP055902">
    <property type="protein sequence ID" value="QKX62414.1"/>
    <property type="molecule type" value="Genomic_DNA"/>
</dbReference>
<keyword evidence="3" id="KW-0238">DNA-binding</keyword>
<dbReference type="AlphaFoldDB" id="A0A7H8R7P8"/>
<keyword evidence="4" id="KW-0804">Transcription</keyword>
<dbReference type="InterPro" id="IPR036879">
    <property type="entry name" value="TF_MADSbox_sf"/>
</dbReference>
<evidence type="ECO:0000256" key="1">
    <source>
        <dbReference type="ARBA" id="ARBA00004123"/>
    </source>
</evidence>
<evidence type="ECO:0000256" key="2">
    <source>
        <dbReference type="ARBA" id="ARBA00023015"/>
    </source>
</evidence>
<dbReference type="OrthoDB" id="1898716at2759"/>
<dbReference type="Proteomes" id="UP000509510">
    <property type="component" value="Chromosome V"/>
</dbReference>
<organism evidence="8 9">
    <name type="scientific">Talaromyces rugulosus</name>
    <name type="common">Penicillium rugulosum</name>
    <dbReference type="NCBI Taxonomy" id="121627"/>
    <lineage>
        <taxon>Eukaryota</taxon>
        <taxon>Fungi</taxon>
        <taxon>Dikarya</taxon>
        <taxon>Ascomycota</taxon>
        <taxon>Pezizomycotina</taxon>
        <taxon>Eurotiomycetes</taxon>
        <taxon>Eurotiomycetidae</taxon>
        <taxon>Eurotiales</taxon>
        <taxon>Trichocomaceae</taxon>
        <taxon>Talaromyces</taxon>
        <taxon>Talaromyces sect. Islandici</taxon>
    </lineage>
</organism>
<reference evidence="9" key="1">
    <citation type="submission" date="2020-06" db="EMBL/GenBank/DDBJ databases">
        <title>A chromosome-scale genome assembly of Talaromyces rugulosus W13939.</title>
        <authorList>
            <person name="Wang B."/>
            <person name="Guo L."/>
            <person name="Ye K."/>
            <person name="Wang L."/>
        </authorList>
    </citation>
    <scope>NUCLEOTIDE SEQUENCE [LARGE SCALE GENOMIC DNA]</scope>
    <source>
        <strain evidence="9">W13939</strain>
    </source>
</reference>
<keyword evidence="5" id="KW-0539">Nucleus</keyword>
<dbReference type="SUPFAM" id="SSF55455">
    <property type="entry name" value="SRF-like"/>
    <property type="match status" value="1"/>
</dbReference>
<dbReference type="InterPro" id="IPR002100">
    <property type="entry name" value="TF_MADSbox"/>
</dbReference>
<sequence length="154" mass="17523">MADPEHEVKRQKKLSSPDARTQKKQRRQQKSRRSSTLIRKAYDLSELADVDVFLGIRDRTTGRIKTFCSDDDTGFWSSKMSHLDTYYPVPEQKTPKDFSPRKKTKTATSKKHARQSSSPELGSVSPATSSDIASQVNKLDSIKQVNESASYRKR</sequence>
<feature type="compositionally biased region" description="Polar residues" evidence="6">
    <location>
        <begin position="115"/>
        <end position="154"/>
    </location>
</feature>
<gene>
    <name evidence="8" type="ORF">TRUGW13939_09575</name>
</gene>
<evidence type="ECO:0000256" key="3">
    <source>
        <dbReference type="ARBA" id="ARBA00023125"/>
    </source>
</evidence>
<dbReference type="GO" id="GO:0003677">
    <property type="term" value="F:DNA binding"/>
    <property type="evidence" value="ECO:0007669"/>
    <property type="project" value="UniProtKB-KW"/>
</dbReference>
<dbReference type="RefSeq" id="XP_035348588.1">
    <property type="nucleotide sequence ID" value="XM_035492695.1"/>
</dbReference>
<evidence type="ECO:0000313" key="8">
    <source>
        <dbReference type="EMBL" id="QKX62414.1"/>
    </source>
</evidence>
<dbReference type="Pfam" id="PF00319">
    <property type="entry name" value="SRF-TF"/>
    <property type="match status" value="1"/>
</dbReference>
<dbReference type="GeneID" id="55997058"/>
<keyword evidence="2" id="KW-0805">Transcription regulation</keyword>
<keyword evidence="9" id="KW-1185">Reference proteome</keyword>
<feature type="domain" description="MADS-box" evidence="7">
    <location>
        <begin position="22"/>
        <end position="67"/>
    </location>
</feature>
<name>A0A7H8R7P8_TALRU</name>
<feature type="compositionally biased region" description="Basic residues" evidence="6">
    <location>
        <begin position="22"/>
        <end position="33"/>
    </location>
</feature>
<evidence type="ECO:0000313" key="9">
    <source>
        <dbReference type="Proteomes" id="UP000509510"/>
    </source>
</evidence>
<dbReference type="KEGG" id="trg:TRUGW13939_09575"/>
<dbReference type="Gene3D" id="3.40.1810.10">
    <property type="entry name" value="Transcription factor, MADS-box"/>
    <property type="match status" value="1"/>
</dbReference>
<feature type="compositionally biased region" description="Basic residues" evidence="6">
    <location>
        <begin position="101"/>
        <end position="114"/>
    </location>
</feature>
<dbReference type="GO" id="GO:0046983">
    <property type="term" value="F:protein dimerization activity"/>
    <property type="evidence" value="ECO:0007669"/>
    <property type="project" value="InterPro"/>
</dbReference>
<comment type="subcellular location">
    <subcellularLocation>
        <location evidence="1">Nucleus</location>
    </subcellularLocation>
</comment>
<evidence type="ECO:0000256" key="4">
    <source>
        <dbReference type="ARBA" id="ARBA00023163"/>
    </source>
</evidence>
<dbReference type="GO" id="GO:0045944">
    <property type="term" value="P:positive regulation of transcription by RNA polymerase II"/>
    <property type="evidence" value="ECO:0007669"/>
    <property type="project" value="UniProtKB-ARBA"/>
</dbReference>
<evidence type="ECO:0000256" key="5">
    <source>
        <dbReference type="ARBA" id="ARBA00023242"/>
    </source>
</evidence>
<proteinExistence type="predicted"/>
<dbReference type="GO" id="GO:0005634">
    <property type="term" value="C:nucleus"/>
    <property type="evidence" value="ECO:0007669"/>
    <property type="project" value="UniProtKB-SubCell"/>
</dbReference>
<protein>
    <recommendedName>
        <fullName evidence="7">MADS-box domain-containing protein</fullName>
    </recommendedName>
</protein>
<feature type="region of interest" description="Disordered" evidence="6">
    <location>
        <begin position="1"/>
        <end position="37"/>
    </location>
</feature>